<evidence type="ECO:0000313" key="3">
    <source>
        <dbReference type="Proteomes" id="UP000604117"/>
    </source>
</evidence>
<dbReference type="PANTHER" id="PTHR43433:SF5">
    <property type="entry name" value="AB HYDROLASE-1 DOMAIN-CONTAINING PROTEIN"/>
    <property type="match status" value="1"/>
</dbReference>
<dbReference type="PANTHER" id="PTHR43433">
    <property type="entry name" value="HYDROLASE, ALPHA/BETA FOLD FAMILY PROTEIN"/>
    <property type="match status" value="1"/>
</dbReference>
<dbReference type="Gene3D" id="3.40.50.1820">
    <property type="entry name" value="alpha/beta hydrolase"/>
    <property type="match status" value="1"/>
</dbReference>
<dbReference type="RefSeq" id="WP_203710824.1">
    <property type="nucleotide sequence ID" value="NZ_BONE01000004.1"/>
</dbReference>
<dbReference type="InterPro" id="IPR029058">
    <property type="entry name" value="AB_hydrolase_fold"/>
</dbReference>
<dbReference type="EMBL" id="BONE01000004">
    <property type="protein sequence ID" value="GIF71347.1"/>
    <property type="molecule type" value="Genomic_DNA"/>
</dbReference>
<dbReference type="InterPro" id="IPR050471">
    <property type="entry name" value="AB_hydrolase"/>
</dbReference>
<reference evidence="2 3" key="1">
    <citation type="submission" date="2021-01" db="EMBL/GenBank/DDBJ databases">
        <title>Whole genome shotgun sequence of Asanoa siamensis NBRC 107932.</title>
        <authorList>
            <person name="Komaki H."/>
            <person name="Tamura T."/>
        </authorList>
    </citation>
    <scope>NUCLEOTIDE SEQUENCE [LARGE SCALE GENOMIC DNA]</scope>
    <source>
        <strain evidence="2 3">NBRC 107932</strain>
    </source>
</reference>
<comment type="caution">
    <text evidence="2">The sequence shown here is derived from an EMBL/GenBank/DDBJ whole genome shotgun (WGS) entry which is preliminary data.</text>
</comment>
<evidence type="ECO:0000259" key="1">
    <source>
        <dbReference type="Pfam" id="PF12697"/>
    </source>
</evidence>
<dbReference type="InterPro" id="IPR000073">
    <property type="entry name" value="AB_hydrolase_1"/>
</dbReference>
<gene>
    <name evidence="2" type="ORF">Asi02nite_08650</name>
</gene>
<keyword evidence="3" id="KW-1185">Reference proteome</keyword>
<accession>A0ABQ4CKI8</accession>
<protein>
    <recommendedName>
        <fullName evidence="1">AB hydrolase-1 domain-containing protein</fullName>
    </recommendedName>
</protein>
<feature type="domain" description="AB hydrolase-1" evidence="1">
    <location>
        <begin position="23"/>
        <end position="259"/>
    </location>
</feature>
<dbReference type="Pfam" id="PF12697">
    <property type="entry name" value="Abhydrolase_6"/>
    <property type="match status" value="1"/>
</dbReference>
<dbReference type="Proteomes" id="UP000604117">
    <property type="component" value="Unassembled WGS sequence"/>
</dbReference>
<name>A0ABQ4CKI8_9ACTN</name>
<organism evidence="2 3">
    <name type="scientific">Asanoa siamensis</name>
    <dbReference type="NCBI Taxonomy" id="926357"/>
    <lineage>
        <taxon>Bacteria</taxon>
        <taxon>Bacillati</taxon>
        <taxon>Actinomycetota</taxon>
        <taxon>Actinomycetes</taxon>
        <taxon>Micromonosporales</taxon>
        <taxon>Micromonosporaceae</taxon>
        <taxon>Asanoa</taxon>
    </lineage>
</organism>
<proteinExistence type="predicted"/>
<dbReference type="SUPFAM" id="SSF53474">
    <property type="entry name" value="alpha/beta-Hydrolases"/>
    <property type="match status" value="1"/>
</dbReference>
<evidence type="ECO:0000313" key="2">
    <source>
        <dbReference type="EMBL" id="GIF71347.1"/>
    </source>
</evidence>
<sequence>MRRISAGDGATIVLHSMGQGPGIVVVHGGGVTIDVYRRLATALAERFTVHLYNRRGRADAGPREVPYTGEQDVDDLATVLSHTGAGYVIGHSAGGFIALKAAQRLPITRLALYDAAVSIDGNTPSAWLPAARAAADAGDAARALAITAAGINTHQATSRLPLGLQVAMTRLFLRTPIGRTMGDLVGITLDETALIHAHDGPASQWSGVTAEVLLACGANGPRYYVPGNEALAAALPHARAIVIPRAGHDGINRAQPHFVEPFATFFAAPTRDNLPR</sequence>